<dbReference type="NCBIfam" id="TIGR01444">
    <property type="entry name" value="fkbM_fam"/>
    <property type="match status" value="1"/>
</dbReference>
<reference evidence="3" key="1">
    <citation type="submission" date="2015-05" db="EMBL/GenBank/DDBJ databases">
        <authorList>
            <consortium name="Pathogen Informatics"/>
        </authorList>
    </citation>
    <scope>NUCLEOTIDE SEQUENCE [LARGE SCALE GENOMIC DNA]</scope>
    <source>
        <strain evidence="3">M72</strain>
    </source>
</reference>
<accession>A0A0M6WJE6</accession>
<feature type="domain" description="Methyltransferase FkbM" evidence="1">
    <location>
        <begin position="179"/>
        <end position="316"/>
    </location>
</feature>
<keyword evidence="3" id="KW-1185">Reference proteome</keyword>
<dbReference type="OrthoDB" id="5329963at2"/>
<organism evidence="2 3">
    <name type="scientific">Roseburia faecis</name>
    <dbReference type="NCBI Taxonomy" id="301302"/>
    <lineage>
        <taxon>Bacteria</taxon>
        <taxon>Bacillati</taxon>
        <taxon>Bacillota</taxon>
        <taxon>Clostridia</taxon>
        <taxon>Lachnospirales</taxon>
        <taxon>Lachnospiraceae</taxon>
        <taxon>Roseburia</taxon>
    </lineage>
</organism>
<dbReference type="InterPro" id="IPR029063">
    <property type="entry name" value="SAM-dependent_MTases_sf"/>
</dbReference>
<proteinExistence type="predicted"/>
<dbReference type="Proteomes" id="UP000049979">
    <property type="component" value="Unassembled WGS sequence"/>
</dbReference>
<dbReference type="Gene3D" id="3.40.50.720">
    <property type="entry name" value="NAD(P)-binding Rossmann-like Domain"/>
    <property type="match status" value="1"/>
</dbReference>
<name>A0A0M6WJE6_9FIRM</name>
<gene>
    <name evidence="2" type="ORF">M72_27241</name>
</gene>
<dbReference type="Pfam" id="PF05050">
    <property type="entry name" value="Methyltransf_21"/>
    <property type="match status" value="1"/>
</dbReference>
<dbReference type="InterPro" id="IPR052514">
    <property type="entry name" value="SAM-dependent_MTase"/>
</dbReference>
<evidence type="ECO:0000313" key="2">
    <source>
        <dbReference type="EMBL" id="CRL36847.1"/>
    </source>
</evidence>
<dbReference type="EMBL" id="CVRR01000014">
    <property type="protein sequence ID" value="CRL36847.1"/>
    <property type="molecule type" value="Genomic_DNA"/>
</dbReference>
<dbReference type="PANTHER" id="PTHR34203">
    <property type="entry name" value="METHYLTRANSFERASE, FKBM FAMILY PROTEIN"/>
    <property type="match status" value="1"/>
</dbReference>
<sequence>MDTNRKAIEKLLTEEKRELSNKHLWIWGAGDTAVLYQQGLSRIEEEGFVIEGYVDSDPKKQGNTIGTKQICDPEALYNIEDVCVLICSIREEVLHSVKAELDKRKIENYYLDEVILKNHANEVLACYDALGDEKSREVYAGIIQWRVTGCRTRYPLNMTEDYFVLDSFKRSNKDEIFVDCGAYVGDTIESYCEVKGNNFKKIIAFEADRINYQKLEKNIARLNHEYGLSDSQIVIHNCAVADKMGKIVFSRYENNDGIGSKITNYEAEGDCDVICLDEYLKEPYTFLKADIESFEYRMLQGAKKSIQANRPLLAICIYHSSIDLYSVPLLVKEIVPDYKFAVRHHATDLSGTVLYAWREV</sequence>
<dbReference type="Gene3D" id="3.40.50.150">
    <property type="entry name" value="Vaccinia Virus protein VP39"/>
    <property type="match status" value="1"/>
</dbReference>
<dbReference type="AlphaFoldDB" id="A0A0M6WJE6"/>
<dbReference type="PANTHER" id="PTHR34203:SF15">
    <property type="entry name" value="SLL1173 PROTEIN"/>
    <property type="match status" value="1"/>
</dbReference>
<dbReference type="InterPro" id="IPR006342">
    <property type="entry name" value="FkbM_mtfrase"/>
</dbReference>
<evidence type="ECO:0000259" key="1">
    <source>
        <dbReference type="Pfam" id="PF05050"/>
    </source>
</evidence>
<dbReference type="RefSeq" id="WP_055067603.1">
    <property type="nucleotide sequence ID" value="NZ_CP173697.1"/>
</dbReference>
<dbReference type="SUPFAM" id="SSF53335">
    <property type="entry name" value="S-adenosyl-L-methionine-dependent methyltransferases"/>
    <property type="match status" value="1"/>
</dbReference>
<evidence type="ECO:0000313" key="3">
    <source>
        <dbReference type="Proteomes" id="UP000049979"/>
    </source>
</evidence>
<protein>
    <recommendedName>
        <fullName evidence="1">Methyltransferase FkbM domain-containing protein</fullName>
    </recommendedName>
</protein>